<feature type="compositionally biased region" description="Basic and acidic residues" evidence="1">
    <location>
        <begin position="261"/>
        <end position="274"/>
    </location>
</feature>
<organism evidence="2 3">
    <name type="scientific">Peronospora effusa</name>
    <dbReference type="NCBI Taxonomy" id="542832"/>
    <lineage>
        <taxon>Eukaryota</taxon>
        <taxon>Sar</taxon>
        <taxon>Stramenopiles</taxon>
        <taxon>Oomycota</taxon>
        <taxon>Peronosporomycetes</taxon>
        <taxon>Peronosporales</taxon>
        <taxon>Peronosporaceae</taxon>
        <taxon>Peronospora</taxon>
    </lineage>
</organism>
<evidence type="ECO:0000313" key="2">
    <source>
        <dbReference type="EMBL" id="RMX62816.1"/>
    </source>
</evidence>
<dbReference type="VEuPathDB" id="FungiDB:DD237_008388"/>
<protein>
    <recommendedName>
        <fullName evidence="4">JmjC domain-containing protein</fullName>
    </recommendedName>
</protein>
<gene>
    <name evidence="2" type="ORF">DD238_008279</name>
</gene>
<dbReference type="AlphaFoldDB" id="A0A3M6VBP7"/>
<evidence type="ECO:0008006" key="4">
    <source>
        <dbReference type="Google" id="ProtNLM"/>
    </source>
</evidence>
<dbReference type="EMBL" id="QLLG01000501">
    <property type="protein sequence ID" value="RMX62816.1"/>
    <property type="molecule type" value="Genomic_DNA"/>
</dbReference>
<dbReference type="Gene3D" id="2.60.120.650">
    <property type="entry name" value="Cupin"/>
    <property type="match status" value="1"/>
</dbReference>
<feature type="region of interest" description="Disordered" evidence="1">
    <location>
        <begin position="1"/>
        <end position="51"/>
    </location>
</feature>
<feature type="compositionally biased region" description="Polar residues" evidence="1">
    <location>
        <begin position="311"/>
        <end position="321"/>
    </location>
</feature>
<feature type="compositionally biased region" description="Acidic residues" evidence="1">
    <location>
        <begin position="41"/>
        <end position="51"/>
    </location>
</feature>
<evidence type="ECO:0000313" key="3">
    <source>
        <dbReference type="Proteomes" id="UP000282087"/>
    </source>
</evidence>
<proteinExistence type="predicted"/>
<feature type="compositionally biased region" description="Basic and acidic residues" evidence="1">
    <location>
        <begin position="201"/>
        <end position="218"/>
    </location>
</feature>
<feature type="compositionally biased region" description="Low complexity" evidence="1">
    <location>
        <begin position="383"/>
        <end position="393"/>
    </location>
</feature>
<dbReference type="Proteomes" id="UP000282087">
    <property type="component" value="Unassembled WGS sequence"/>
</dbReference>
<keyword evidence="3" id="KW-1185">Reference proteome</keyword>
<feature type="region of interest" description="Disordered" evidence="1">
    <location>
        <begin position="201"/>
        <end position="274"/>
    </location>
</feature>
<feature type="compositionally biased region" description="Basic residues" evidence="1">
    <location>
        <begin position="371"/>
        <end position="382"/>
    </location>
</feature>
<name>A0A3M6VBP7_9STRA</name>
<sequence>MAATGMGADTPPIEPPRQMLTLTSSPSDDDKENEDKHDYRADDEEEDEVDDGFNDIPIYMIASDNESSDFSADEMTRTGDVNPHEFAKQRSDVHVSANPAGFDTDARVLQEIALEHHTVIQDTTVVNKYLYDDHEDKQKASDSVHRDNNMMTVAETTSSAVIDRVTVSTLEPVASDDTRELGDSIYSHTLCNRNQHVSREGVVDSKLTHQPIDRSLHDENDEIMNDDGKEEKLSAKKGRSSTDEESLSDTGQPMEVEPEEDRVIDTPTRGDVDPFRELEDEKSSIECENQHSLQESSIVLAAPLIAVEGQNGANGRSNAMKATSPLKATKRKQNLSPRRDSAEESDTEGTGDNGGHPSPASSVAITQTPRRSTRISPKKLKKTPTSPKSPQSKPLRRSSRVKVESPKFTYPVKNLANRVHGSGGSSSATKARVRKRKNNVTTSNGVVARKKQDSQALGRGNSQLDEVEDDEDKVPVPSSAAMMQRVKSEDGSCQQGLASSLVHLMGTEALAAKLKSAFQRTSFAGNAPIFRFQQLIEDDVTGLRHLNVFNLLDAVNQLDGPITQIRLKLPGVRRTTGQDRVDPVSKAKARSLESCSLCFPAPRRVAEQFIVPLAKELGLEYAMQQHTATLMSCPLADSIVDWRFHRTETVVFQLGGKSVWKIKRSQVEHPLQCFHPESWQLDNMTHVVKTHRVATIDKATLGFLSTPAEDLDVFDKSRDQEATTQGHHLLKPGSVAYLPAGAWFEVKTQGLNALWIEVQLASMTYENLMFSALKQLAWGDKQWRMGVQLYPGNRGQFKATRHHVEACLKSLRNKMTELEGGDLLPEYRGTDDMHDLVARGLIHDTGMSPYLTRNIEVDLTNPKFKLKHEKIYKDAAYRVNPVAVLMSVAEIPHLPVHESVKCTGAEDRTSGTVRTPHRALIKALKPKPKHMQALRTLTHRGKHTYMLDELFGNDKFQSQLHVKFQCSAEDSRMVEWLRHRGSEPFDVEEFSSCDSTFHYGTRPARSAKNLLRFLCFVGYVTRLKAP</sequence>
<feature type="region of interest" description="Disordered" evidence="1">
    <location>
        <begin position="309"/>
        <end position="476"/>
    </location>
</feature>
<reference evidence="2 3" key="1">
    <citation type="submission" date="2018-06" db="EMBL/GenBank/DDBJ databases">
        <title>Comparative genomics of downy mildews reveals potential adaptations to biotrophy.</title>
        <authorList>
            <person name="Fletcher K."/>
            <person name="Klosterman S.J."/>
            <person name="Derevnina L."/>
            <person name="Martin F."/>
            <person name="Koike S."/>
            <person name="Reyes Chin-Wo S."/>
            <person name="Mou B."/>
            <person name="Michelmore R."/>
        </authorList>
    </citation>
    <scope>NUCLEOTIDE SEQUENCE [LARGE SCALE GENOMIC DNA]</scope>
    <source>
        <strain evidence="2 3">R14</strain>
    </source>
</reference>
<evidence type="ECO:0000256" key="1">
    <source>
        <dbReference type="SAM" id="MobiDB-lite"/>
    </source>
</evidence>
<feature type="compositionally biased region" description="Polar residues" evidence="1">
    <location>
        <begin position="359"/>
        <end position="370"/>
    </location>
</feature>
<comment type="caution">
    <text evidence="2">The sequence shown here is derived from an EMBL/GenBank/DDBJ whole genome shotgun (WGS) entry which is preliminary data.</text>
</comment>
<accession>A0A3M6VBP7</accession>